<accession>A0ABV5TDN9</accession>
<dbReference type="PANTHER" id="PTHR43780">
    <property type="entry name" value="1-AMINOCYCLOPROPANE-1-CARBOXYLATE DEAMINASE-RELATED"/>
    <property type="match status" value="1"/>
</dbReference>
<evidence type="ECO:0000259" key="5">
    <source>
        <dbReference type="Pfam" id="PF00291"/>
    </source>
</evidence>
<dbReference type="EMBL" id="JBHMBS010000004">
    <property type="protein sequence ID" value="MFB9675828.1"/>
    <property type="molecule type" value="Genomic_DNA"/>
</dbReference>
<evidence type="ECO:0000256" key="3">
    <source>
        <dbReference type="ARBA" id="ARBA00022898"/>
    </source>
</evidence>
<dbReference type="Gene3D" id="3.40.50.1100">
    <property type="match status" value="2"/>
</dbReference>
<comment type="similarity">
    <text evidence="2">Belongs to the ACC deaminase/D-cysteine desulfhydrase family.</text>
</comment>
<feature type="region of interest" description="Disordered" evidence="4">
    <location>
        <begin position="1"/>
        <end position="42"/>
    </location>
</feature>
<dbReference type="RefSeq" id="WP_386155834.1">
    <property type="nucleotide sequence ID" value="NZ_JBHMBS010000004.1"/>
</dbReference>
<comment type="cofactor">
    <cofactor evidence="1">
        <name>pyridoxal 5'-phosphate</name>
        <dbReference type="ChEBI" id="CHEBI:597326"/>
    </cofactor>
</comment>
<proteinExistence type="inferred from homology"/>
<evidence type="ECO:0000313" key="7">
    <source>
        <dbReference type="Proteomes" id="UP001589610"/>
    </source>
</evidence>
<evidence type="ECO:0000256" key="1">
    <source>
        <dbReference type="ARBA" id="ARBA00001933"/>
    </source>
</evidence>
<evidence type="ECO:0000256" key="2">
    <source>
        <dbReference type="ARBA" id="ARBA00008639"/>
    </source>
</evidence>
<dbReference type="InterPro" id="IPR001926">
    <property type="entry name" value="TrpB-like_PALP"/>
</dbReference>
<sequence>MTDPGQEGRRSSTGRRPPPSEPGRTRPSPLAEFDGTCPSPFAEFDGTCPSPFAEFDLTRPSLSAELDPRPPSPLVELDDPRLARAGVRVILKRDDLIHPLLPGNKWRKLKYNLARAAELGHETLLTFGGAYSNHVRAVAAAGARFGFRTVGVIRGEEHLPLNDVLAFAADSGMRLVYLDRTTYRAKGTAPVVEALRRRFGRFYLLPEGGSNEQAVRGCAELPGEIDVPFDVVCCPVGTGGTLAGIAAGLAPGRRALGFSVLRGARFLADDVARLQEVTYGEVSANWTIDHDFHAGGYARRAPELDAFVDDFAHRHGMSLDRIYVAKMMWGVFTLAERGALPGNTTIVAVVTGAMEAASS</sequence>
<dbReference type="SUPFAM" id="SSF53686">
    <property type="entry name" value="Tryptophan synthase beta subunit-like PLP-dependent enzymes"/>
    <property type="match status" value="1"/>
</dbReference>
<feature type="compositionally biased region" description="Basic and acidic residues" evidence="4">
    <location>
        <begin position="1"/>
        <end position="10"/>
    </location>
</feature>
<dbReference type="PIRSF" id="PIRSF006278">
    <property type="entry name" value="ACCD_DCysDesulf"/>
    <property type="match status" value="1"/>
</dbReference>
<organism evidence="6 7">
    <name type="scientific">Streptosporangium vulgare</name>
    <dbReference type="NCBI Taxonomy" id="46190"/>
    <lineage>
        <taxon>Bacteria</taxon>
        <taxon>Bacillati</taxon>
        <taxon>Actinomycetota</taxon>
        <taxon>Actinomycetes</taxon>
        <taxon>Streptosporangiales</taxon>
        <taxon>Streptosporangiaceae</taxon>
        <taxon>Streptosporangium</taxon>
    </lineage>
</organism>
<evidence type="ECO:0000256" key="4">
    <source>
        <dbReference type="SAM" id="MobiDB-lite"/>
    </source>
</evidence>
<reference evidence="6 7" key="1">
    <citation type="submission" date="2024-09" db="EMBL/GenBank/DDBJ databases">
        <authorList>
            <person name="Sun Q."/>
            <person name="Mori K."/>
        </authorList>
    </citation>
    <scope>NUCLEOTIDE SEQUENCE [LARGE SCALE GENOMIC DNA]</scope>
    <source>
        <strain evidence="6 7">JCM 3028</strain>
    </source>
</reference>
<gene>
    <name evidence="6" type="ORF">ACFFRH_10050</name>
</gene>
<keyword evidence="3" id="KW-0663">Pyridoxal phosphate</keyword>
<evidence type="ECO:0000313" key="6">
    <source>
        <dbReference type="EMBL" id="MFB9675828.1"/>
    </source>
</evidence>
<name>A0ABV5TDN9_9ACTN</name>
<dbReference type="InterPro" id="IPR036052">
    <property type="entry name" value="TrpB-like_PALP_sf"/>
</dbReference>
<protein>
    <submittedName>
        <fullName evidence="6">1-aminocyclopropane-1-carboxylate deaminase/D-cysteine desulfhydrase</fullName>
    </submittedName>
</protein>
<feature type="domain" description="Tryptophan synthase beta chain-like PALP" evidence="5">
    <location>
        <begin position="71"/>
        <end position="352"/>
    </location>
</feature>
<dbReference type="Proteomes" id="UP001589610">
    <property type="component" value="Unassembled WGS sequence"/>
</dbReference>
<dbReference type="InterPro" id="IPR027278">
    <property type="entry name" value="ACCD_DCysDesulf"/>
</dbReference>
<comment type="caution">
    <text evidence="6">The sequence shown here is derived from an EMBL/GenBank/DDBJ whole genome shotgun (WGS) entry which is preliminary data.</text>
</comment>
<dbReference type="PANTHER" id="PTHR43780:SF2">
    <property type="entry name" value="1-AMINOCYCLOPROPANE-1-CARBOXYLATE DEAMINASE-RELATED"/>
    <property type="match status" value="1"/>
</dbReference>
<keyword evidence="7" id="KW-1185">Reference proteome</keyword>
<dbReference type="Pfam" id="PF00291">
    <property type="entry name" value="PALP"/>
    <property type="match status" value="1"/>
</dbReference>